<comment type="function">
    <text evidence="6">Controls stomatal patterning.</text>
</comment>
<keyword evidence="5" id="KW-1015">Disulfide bond</keyword>
<protein>
    <recommendedName>
        <fullName evidence="6">Epidermal patterning factor-like protein</fullName>
    </recommendedName>
</protein>
<feature type="compositionally biased region" description="Polar residues" evidence="7">
    <location>
        <begin position="54"/>
        <end position="68"/>
    </location>
</feature>
<dbReference type="Proteomes" id="UP001417504">
    <property type="component" value="Unassembled WGS sequence"/>
</dbReference>
<evidence type="ECO:0000256" key="4">
    <source>
        <dbReference type="ARBA" id="ARBA00022729"/>
    </source>
</evidence>
<keyword evidence="4" id="KW-0732">Signal</keyword>
<feature type="region of interest" description="Disordered" evidence="7">
    <location>
        <begin position="45"/>
        <end position="68"/>
    </location>
</feature>
<dbReference type="AlphaFoldDB" id="A0AAP0JC20"/>
<dbReference type="EMBL" id="JBBNAE010000004">
    <property type="protein sequence ID" value="KAK9131233.1"/>
    <property type="molecule type" value="Genomic_DNA"/>
</dbReference>
<dbReference type="InterPro" id="IPR039455">
    <property type="entry name" value="EPFL"/>
</dbReference>
<evidence type="ECO:0000256" key="1">
    <source>
        <dbReference type="ARBA" id="ARBA00004613"/>
    </source>
</evidence>
<sequence>MMMMMMIWVVEEQQHKRGRGLEKAYVVTAFVLIMLFSVSSASRPFGLQDKSKHSNTTVESKQQGLKSNNTTGEVYEACKELSTLGSRPPKCEHKCGRCSPCEAIQVPTTTDHVGVQYTNYEPEGWKCKCGPTFYNP</sequence>
<name>A0AAP0JC20_9MAGN</name>
<evidence type="ECO:0000256" key="2">
    <source>
        <dbReference type="ARBA" id="ARBA00008127"/>
    </source>
</evidence>
<dbReference type="GO" id="GO:0005576">
    <property type="term" value="C:extracellular region"/>
    <property type="evidence" value="ECO:0007669"/>
    <property type="project" value="UniProtKB-SubCell"/>
</dbReference>
<dbReference type="PANTHER" id="PTHR33109:SF3">
    <property type="entry name" value="EPIDERMAL PATTERNING FACTOR-LIKE PROTEIN"/>
    <property type="match status" value="1"/>
</dbReference>
<dbReference type="GO" id="GO:0010052">
    <property type="term" value="P:guard cell differentiation"/>
    <property type="evidence" value="ECO:0007669"/>
    <property type="project" value="UniProtKB-UniRule"/>
</dbReference>
<comment type="caution">
    <text evidence="8">The sequence shown here is derived from an EMBL/GenBank/DDBJ whole genome shotgun (WGS) entry which is preliminary data.</text>
</comment>
<accession>A0AAP0JC20</accession>
<gene>
    <name evidence="8" type="ORF">Sjap_011720</name>
</gene>
<comment type="similarity">
    <text evidence="2 6">Belongs to the plant cysteine rich small secretory peptide family. Epidermal patterning factor subfamily.</text>
</comment>
<evidence type="ECO:0000256" key="5">
    <source>
        <dbReference type="ARBA" id="ARBA00023157"/>
    </source>
</evidence>
<organism evidence="8 9">
    <name type="scientific">Stephania japonica</name>
    <dbReference type="NCBI Taxonomy" id="461633"/>
    <lineage>
        <taxon>Eukaryota</taxon>
        <taxon>Viridiplantae</taxon>
        <taxon>Streptophyta</taxon>
        <taxon>Embryophyta</taxon>
        <taxon>Tracheophyta</taxon>
        <taxon>Spermatophyta</taxon>
        <taxon>Magnoliopsida</taxon>
        <taxon>Ranunculales</taxon>
        <taxon>Menispermaceae</taxon>
        <taxon>Menispermoideae</taxon>
        <taxon>Cissampelideae</taxon>
        <taxon>Stephania</taxon>
    </lineage>
</organism>
<evidence type="ECO:0000256" key="6">
    <source>
        <dbReference type="RuleBase" id="RU367102"/>
    </source>
</evidence>
<keyword evidence="6" id="KW-0217">Developmental protein</keyword>
<dbReference type="Pfam" id="PF17181">
    <property type="entry name" value="EPF"/>
    <property type="match status" value="1"/>
</dbReference>
<dbReference type="PANTHER" id="PTHR33109">
    <property type="entry name" value="EPIDERMAL PATTERNING FACTOR-LIKE PROTEIN 4"/>
    <property type="match status" value="1"/>
</dbReference>
<evidence type="ECO:0000313" key="9">
    <source>
        <dbReference type="Proteomes" id="UP001417504"/>
    </source>
</evidence>
<comment type="subcellular location">
    <subcellularLocation>
        <location evidence="1 6">Secreted</location>
    </subcellularLocation>
</comment>
<evidence type="ECO:0000256" key="3">
    <source>
        <dbReference type="ARBA" id="ARBA00022525"/>
    </source>
</evidence>
<keyword evidence="3 6" id="KW-0964">Secreted</keyword>
<evidence type="ECO:0000256" key="7">
    <source>
        <dbReference type="SAM" id="MobiDB-lite"/>
    </source>
</evidence>
<proteinExistence type="inferred from homology"/>
<evidence type="ECO:0000313" key="8">
    <source>
        <dbReference type="EMBL" id="KAK9131233.1"/>
    </source>
</evidence>
<reference evidence="8 9" key="1">
    <citation type="submission" date="2024-01" db="EMBL/GenBank/DDBJ databases">
        <title>Genome assemblies of Stephania.</title>
        <authorList>
            <person name="Yang L."/>
        </authorList>
    </citation>
    <scope>NUCLEOTIDE SEQUENCE [LARGE SCALE GENOMIC DNA]</scope>
    <source>
        <strain evidence="8">QJT</strain>
        <tissue evidence="8">Leaf</tissue>
    </source>
</reference>
<keyword evidence="9" id="KW-1185">Reference proteome</keyword>